<keyword evidence="4" id="KW-0378">Hydrolase</keyword>
<dbReference type="PANTHER" id="PTHR33987">
    <property type="entry name" value="CALCINEURIN-LIKE METALLO-PHOSPHOESTERASE SUPERFAMILY PROTEIN"/>
    <property type="match status" value="1"/>
</dbReference>
<dbReference type="CDD" id="cd07389">
    <property type="entry name" value="MPP_PhoD"/>
    <property type="match status" value="1"/>
</dbReference>
<dbReference type="GO" id="GO:0004035">
    <property type="term" value="F:alkaline phosphatase activity"/>
    <property type="evidence" value="ECO:0007669"/>
    <property type="project" value="UniProtKB-EC"/>
</dbReference>
<feature type="chain" id="PRO_5031522503" evidence="1">
    <location>
        <begin position="21"/>
        <end position="437"/>
    </location>
</feature>
<dbReference type="RefSeq" id="WP_183971687.1">
    <property type="nucleotide sequence ID" value="NZ_JACIBY010000001.1"/>
</dbReference>
<dbReference type="Proteomes" id="UP000541352">
    <property type="component" value="Unassembled WGS sequence"/>
</dbReference>
<organism evidence="4 5">
    <name type="scientific">Runella defluvii</name>
    <dbReference type="NCBI Taxonomy" id="370973"/>
    <lineage>
        <taxon>Bacteria</taxon>
        <taxon>Pseudomonadati</taxon>
        <taxon>Bacteroidota</taxon>
        <taxon>Cytophagia</taxon>
        <taxon>Cytophagales</taxon>
        <taxon>Spirosomataceae</taxon>
        <taxon>Runella</taxon>
    </lineage>
</organism>
<keyword evidence="1" id="KW-0732">Signal</keyword>
<dbReference type="AlphaFoldDB" id="A0A7W5ZGW7"/>
<comment type="caution">
    <text evidence="4">The sequence shown here is derived from an EMBL/GenBank/DDBJ whole genome shotgun (WGS) entry which is preliminary data.</text>
</comment>
<dbReference type="EMBL" id="JACIBY010000001">
    <property type="protein sequence ID" value="MBB3836946.1"/>
    <property type="molecule type" value="Genomic_DNA"/>
</dbReference>
<evidence type="ECO:0000313" key="5">
    <source>
        <dbReference type="Proteomes" id="UP000541352"/>
    </source>
</evidence>
<accession>A0A7W5ZGW7</accession>
<dbReference type="InterPro" id="IPR056702">
    <property type="entry name" value="DUF7800"/>
</dbReference>
<dbReference type="PANTHER" id="PTHR33987:SF1">
    <property type="entry name" value="CALCINEURIN-LIKE METALLO-PHOSPHOESTERASE SUPERFAMILY PROTEIN"/>
    <property type="match status" value="1"/>
</dbReference>
<proteinExistence type="predicted"/>
<keyword evidence="5" id="KW-1185">Reference proteome</keyword>
<evidence type="ECO:0000259" key="3">
    <source>
        <dbReference type="Pfam" id="PF25077"/>
    </source>
</evidence>
<dbReference type="InterPro" id="IPR029052">
    <property type="entry name" value="Metallo-depent_PP-like"/>
</dbReference>
<dbReference type="Gene3D" id="3.60.21.70">
    <property type="entry name" value="PhoD-like phosphatase"/>
    <property type="match status" value="1"/>
</dbReference>
<gene>
    <name evidence="4" type="ORF">FHS57_000928</name>
</gene>
<sequence>MIKKSSSLLICLFIALRSLAQVQSGPMVGYSEMREVLLWVQTKQAAKVKFMYWEQGNPTQKMSTDELLTQKDKAFVAKLIADQVQPSKKYDYELWVDGKKMSFSYPLSFQSQTLWQWRTDPPAFKFAFGSCAYVNDAPYDRPSAYGGDYDIYTAIYQQKPDFMVWGGDNTYLREPDWNTRTGVLYRNTHTRSLSQLQPLLASTHNYAIWDDHDFGPNDSDRSFALKNMTSEAFRLFWGNPNYVFEGACTSTFEWGDAQFFMLDDRWFRSPNNRKDDRTYFGEAQLRWLIDALVGSKATFKFIVAGGQILNTAALFENYATYGEERALLLQKIAEANIPGVLFLTGDRHHTVLHRLNRFGTYPLYDFTVSPLTSGAGKPADAEKTTETYVAGTNVENKRNFGMFEITGPEKDRVLKVTIYDAKGSQQWQREIKASELK</sequence>
<dbReference type="InterPro" id="IPR038607">
    <property type="entry name" value="PhoD-like_sf"/>
</dbReference>
<evidence type="ECO:0000313" key="4">
    <source>
        <dbReference type="EMBL" id="MBB3836946.1"/>
    </source>
</evidence>
<name>A0A7W5ZGW7_9BACT</name>
<dbReference type="Pfam" id="PF25077">
    <property type="entry name" value="DUF7800"/>
    <property type="match status" value="1"/>
</dbReference>
<feature type="domain" description="PhoD-like phosphatase metallophosphatase" evidence="2">
    <location>
        <begin position="126"/>
        <end position="403"/>
    </location>
</feature>
<dbReference type="EC" id="3.1.3.1" evidence="4"/>
<feature type="domain" description="DUF7800" evidence="3">
    <location>
        <begin position="21"/>
        <end position="103"/>
    </location>
</feature>
<evidence type="ECO:0000256" key="1">
    <source>
        <dbReference type="SAM" id="SignalP"/>
    </source>
</evidence>
<reference evidence="4 5" key="1">
    <citation type="submission" date="2020-08" db="EMBL/GenBank/DDBJ databases">
        <title>Genomic Encyclopedia of Type Strains, Phase IV (KMG-IV): sequencing the most valuable type-strain genomes for metagenomic binning, comparative biology and taxonomic classification.</title>
        <authorList>
            <person name="Goeker M."/>
        </authorList>
    </citation>
    <scope>NUCLEOTIDE SEQUENCE [LARGE SCALE GENOMIC DNA]</scope>
    <source>
        <strain evidence="4 5">DSM 17976</strain>
    </source>
</reference>
<feature type="signal peptide" evidence="1">
    <location>
        <begin position="1"/>
        <end position="20"/>
    </location>
</feature>
<dbReference type="SUPFAM" id="SSF56300">
    <property type="entry name" value="Metallo-dependent phosphatases"/>
    <property type="match status" value="1"/>
</dbReference>
<protein>
    <submittedName>
        <fullName evidence="4">Alkaline phosphatase D</fullName>
        <ecNumber evidence="4">3.1.3.1</ecNumber>
    </submittedName>
</protein>
<evidence type="ECO:0000259" key="2">
    <source>
        <dbReference type="Pfam" id="PF09423"/>
    </source>
</evidence>
<dbReference type="Pfam" id="PF09423">
    <property type="entry name" value="PhoD"/>
    <property type="match status" value="1"/>
</dbReference>
<dbReference type="InterPro" id="IPR018946">
    <property type="entry name" value="PhoD-like_MPP"/>
</dbReference>